<sequence>MNVEHQSALPHGLAGVLNKPDEQRDSAYYSNMDPSSKHNSAHGHSILTPPPSNYQSSLADHTPSPINTSILNQPLPSPGSGSMSVASMVSPTTDQSMLRRLDRQPDRQSYASSNFTNEGHNHFEGESSRRQSVNSTLGPGLQEMKLGGSSPYHSNNQSTTSIQSTLQQQRNPGGAERNSLGRFYSNGPVTSQRTSAPISLPDPISPRGPRAPIIAPAITGPAQGNIARAPEAIPGQAWAFPEEPIQQLNSRARPSAESLNRNGTSFLDSRRSSLADSIASSQFTHESRYPQGQRRLDDNAGAHDYQQRLSRASSEFQGVSTHHHSLQHKQVSDLHSDAGSPNGSQPYSRTPELRVSHKLAERKRRTEMKDLFDQLRDLMPQERGSKASKWEILTKAINEYGRMKDTIEKERSKASNLTKEREALLRENASYRMENAQLRAENSRMGGSAPYRGEQVIREHEHIMETSQPHFQTSAGRVPQPELPPLRMPPAPPADSMNGIQYQNNRGNGYRQF</sequence>
<feature type="compositionally biased region" description="Polar residues" evidence="2">
    <location>
        <begin position="307"/>
        <end position="320"/>
    </location>
</feature>
<name>A0A9P7Z566_9HELO</name>
<accession>A0A9P7Z566</accession>
<proteinExistence type="predicted"/>
<evidence type="ECO:0000259" key="3">
    <source>
        <dbReference type="PROSITE" id="PS50888"/>
    </source>
</evidence>
<feature type="compositionally biased region" description="Low complexity" evidence="2">
    <location>
        <begin position="157"/>
        <end position="169"/>
    </location>
</feature>
<dbReference type="Pfam" id="PF00010">
    <property type="entry name" value="HLH"/>
    <property type="match status" value="1"/>
</dbReference>
<feature type="compositionally biased region" description="Basic and acidic residues" evidence="2">
    <location>
        <begin position="97"/>
        <end position="106"/>
    </location>
</feature>
<feature type="compositionally biased region" description="Pro residues" evidence="2">
    <location>
        <begin position="481"/>
        <end position="493"/>
    </location>
</feature>
<evidence type="ECO:0000256" key="2">
    <source>
        <dbReference type="SAM" id="MobiDB-lite"/>
    </source>
</evidence>
<gene>
    <name evidence="4" type="ORF">BJ878DRAFT_479127</name>
</gene>
<dbReference type="OrthoDB" id="8964853at2759"/>
<keyword evidence="5" id="KW-1185">Reference proteome</keyword>
<feature type="region of interest" description="Disordered" evidence="2">
    <location>
        <begin position="250"/>
        <end position="273"/>
    </location>
</feature>
<feature type="domain" description="BHLH" evidence="3">
    <location>
        <begin position="352"/>
        <end position="403"/>
    </location>
</feature>
<feature type="compositionally biased region" description="Polar residues" evidence="2">
    <location>
        <begin position="53"/>
        <end position="74"/>
    </location>
</feature>
<dbReference type="SMART" id="SM00353">
    <property type="entry name" value="HLH"/>
    <property type="match status" value="1"/>
</dbReference>
<reference evidence="4" key="1">
    <citation type="journal article" date="2021" name="IMA Fungus">
        <title>Genomic characterization of three marine fungi, including Emericellopsis atlantica sp. nov. with signatures of a generalist lifestyle and marine biomass degradation.</title>
        <authorList>
            <person name="Hagestad O.C."/>
            <person name="Hou L."/>
            <person name="Andersen J.H."/>
            <person name="Hansen E.H."/>
            <person name="Altermark B."/>
            <person name="Li C."/>
            <person name="Kuhnert E."/>
            <person name="Cox R.J."/>
            <person name="Crous P.W."/>
            <person name="Spatafora J.W."/>
            <person name="Lail K."/>
            <person name="Amirebrahimi M."/>
            <person name="Lipzen A."/>
            <person name="Pangilinan J."/>
            <person name="Andreopoulos W."/>
            <person name="Hayes R.D."/>
            <person name="Ng V."/>
            <person name="Grigoriev I.V."/>
            <person name="Jackson S.A."/>
            <person name="Sutton T.D.S."/>
            <person name="Dobson A.D.W."/>
            <person name="Rama T."/>
        </authorList>
    </citation>
    <scope>NUCLEOTIDE SEQUENCE</scope>
    <source>
        <strain evidence="4">TRa3180A</strain>
    </source>
</reference>
<keyword evidence="1" id="KW-0175">Coiled coil</keyword>
<evidence type="ECO:0000313" key="5">
    <source>
        <dbReference type="Proteomes" id="UP000887226"/>
    </source>
</evidence>
<comment type="caution">
    <text evidence="4">The sequence shown here is derived from an EMBL/GenBank/DDBJ whole genome shotgun (WGS) entry which is preliminary data.</text>
</comment>
<dbReference type="InterPro" id="IPR036638">
    <property type="entry name" value="HLH_DNA-bd_sf"/>
</dbReference>
<dbReference type="Proteomes" id="UP000887226">
    <property type="component" value="Unassembled WGS sequence"/>
</dbReference>
<feature type="compositionally biased region" description="Polar residues" evidence="2">
    <location>
        <begin position="339"/>
        <end position="348"/>
    </location>
</feature>
<feature type="compositionally biased region" description="Polar residues" evidence="2">
    <location>
        <begin position="250"/>
        <end position="267"/>
    </location>
</feature>
<feature type="coiled-coil region" evidence="1">
    <location>
        <begin position="400"/>
        <end position="441"/>
    </location>
</feature>
<dbReference type="SUPFAM" id="SSF47459">
    <property type="entry name" value="HLH, helix-loop-helix DNA-binding domain"/>
    <property type="match status" value="1"/>
</dbReference>
<dbReference type="InterPro" id="IPR040112">
    <property type="entry name" value="WetA"/>
</dbReference>
<protein>
    <recommendedName>
        <fullName evidence="3">BHLH domain-containing protein</fullName>
    </recommendedName>
</protein>
<feature type="compositionally biased region" description="Polar residues" evidence="2">
    <location>
        <begin position="28"/>
        <end position="38"/>
    </location>
</feature>
<evidence type="ECO:0000256" key="1">
    <source>
        <dbReference type="SAM" id="Coils"/>
    </source>
</evidence>
<feature type="region of interest" description="Disordered" evidence="2">
    <location>
        <begin position="304"/>
        <end position="357"/>
    </location>
</feature>
<feature type="compositionally biased region" description="Basic and acidic residues" evidence="2">
    <location>
        <begin position="119"/>
        <end position="129"/>
    </location>
</feature>
<feature type="region of interest" description="Disordered" evidence="2">
    <location>
        <begin position="1"/>
        <end position="211"/>
    </location>
</feature>
<dbReference type="PANTHER" id="PTHR22934">
    <property type="entry name" value="PROTEIN ESC1/WETA-RELATED"/>
    <property type="match status" value="1"/>
</dbReference>
<feature type="compositionally biased region" description="Polar residues" evidence="2">
    <location>
        <begin position="498"/>
        <end position="507"/>
    </location>
</feature>
<dbReference type="InterPro" id="IPR011598">
    <property type="entry name" value="bHLH_dom"/>
</dbReference>
<dbReference type="AlphaFoldDB" id="A0A9P7Z566"/>
<dbReference type="EMBL" id="MU253841">
    <property type="protein sequence ID" value="KAG9245557.1"/>
    <property type="molecule type" value="Genomic_DNA"/>
</dbReference>
<feature type="compositionally biased region" description="Polar residues" evidence="2">
    <location>
        <begin position="187"/>
        <end position="197"/>
    </location>
</feature>
<dbReference type="PROSITE" id="PS50888">
    <property type="entry name" value="BHLH"/>
    <property type="match status" value="1"/>
</dbReference>
<feature type="region of interest" description="Disordered" evidence="2">
    <location>
        <begin position="467"/>
        <end position="513"/>
    </location>
</feature>
<evidence type="ECO:0000313" key="4">
    <source>
        <dbReference type="EMBL" id="KAG9245557.1"/>
    </source>
</evidence>
<dbReference type="GO" id="GO:0046983">
    <property type="term" value="F:protein dimerization activity"/>
    <property type="evidence" value="ECO:0007669"/>
    <property type="project" value="InterPro"/>
</dbReference>
<dbReference type="Gene3D" id="4.10.280.10">
    <property type="entry name" value="Helix-loop-helix DNA-binding domain"/>
    <property type="match status" value="1"/>
</dbReference>
<dbReference type="PANTHER" id="PTHR22934:SF23">
    <property type="entry name" value="ZF-C3H1 DOMAIN-CONTAINING PROTEIN"/>
    <property type="match status" value="1"/>
</dbReference>
<organism evidence="4 5">
    <name type="scientific">Calycina marina</name>
    <dbReference type="NCBI Taxonomy" id="1763456"/>
    <lineage>
        <taxon>Eukaryota</taxon>
        <taxon>Fungi</taxon>
        <taxon>Dikarya</taxon>
        <taxon>Ascomycota</taxon>
        <taxon>Pezizomycotina</taxon>
        <taxon>Leotiomycetes</taxon>
        <taxon>Helotiales</taxon>
        <taxon>Pezizellaceae</taxon>
        <taxon>Calycina</taxon>
    </lineage>
</organism>
<feature type="compositionally biased region" description="Low complexity" evidence="2">
    <location>
        <begin position="78"/>
        <end position="90"/>
    </location>
</feature>
<feature type="compositionally biased region" description="Polar residues" evidence="2">
    <location>
        <begin position="107"/>
        <end position="118"/>
    </location>
</feature>